<dbReference type="RefSeq" id="WP_106728553.1">
    <property type="nucleotide sequence ID" value="NZ_PXYG01000001.1"/>
</dbReference>
<gene>
    <name evidence="2" type="ORF">C7H85_04985</name>
</gene>
<proteinExistence type="predicted"/>
<dbReference type="EMBL" id="PXYG01000001">
    <property type="protein sequence ID" value="PSJ48141.1"/>
    <property type="molecule type" value="Genomic_DNA"/>
</dbReference>
<protein>
    <submittedName>
        <fullName evidence="2">Flp family type IVb pilin</fullName>
    </submittedName>
</protein>
<sequence>MGKFISFWLCAKSHSLRFIKEDKAASGIEYVLIAVMVAVVLTAFSGPIATAVTSIMTSIQTALS</sequence>
<reference evidence="2 3" key="1">
    <citation type="submission" date="2018-03" db="EMBL/GenBank/DDBJ databases">
        <title>The draft genome of Zobellella sp. 59N8.</title>
        <authorList>
            <person name="Liu L."/>
            <person name="Li L."/>
            <person name="Zhang X."/>
            <person name="Liang L."/>
            <person name="Wang T."/>
        </authorList>
    </citation>
    <scope>NUCLEOTIDE SEQUENCE [LARGE SCALE GENOMIC DNA]</scope>
    <source>
        <strain evidence="2 3">59N8</strain>
    </source>
</reference>
<organism evidence="2 3">
    <name type="scientific">Zobellella endophytica</name>
    <dbReference type="NCBI Taxonomy" id="2116700"/>
    <lineage>
        <taxon>Bacteria</taxon>
        <taxon>Pseudomonadati</taxon>
        <taxon>Pseudomonadota</taxon>
        <taxon>Gammaproteobacteria</taxon>
        <taxon>Aeromonadales</taxon>
        <taxon>Aeromonadaceae</taxon>
        <taxon>Zobellella</taxon>
    </lineage>
</organism>
<dbReference type="AlphaFoldDB" id="A0A2P7RD55"/>
<accession>A0A2P7RD55</accession>
<keyword evidence="3" id="KW-1185">Reference proteome</keyword>
<evidence type="ECO:0000313" key="2">
    <source>
        <dbReference type="EMBL" id="PSJ48141.1"/>
    </source>
</evidence>
<name>A0A2P7RD55_9GAMM</name>
<evidence type="ECO:0000256" key="1">
    <source>
        <dbReference type="SAM" id="Phobius"/>
    </source>
</evidence>
<dbReference type="Proteomes" id="UP000240243">
    <property type="component" value="Unassembled WGS sequence"/>
</dbReference>
<evidence type="ECO:0000313" key="3">
    <source>
        <dbReference type="Proteomes" id="UP000240243"/>
    </source>
</evidence>
<dbReference type="OrthoDB" id="6907251at2"/>
<keyword evidence="1" id="KW-0812">Transmembrane</keyword>
<keyword evidence="1" id="KW-1133">Transmembrane helix</keyword>
<feature type="transmembrane region" description="Helical" evidence="1">
    <location>
        <begin position="31"/>
        <end position="56"/>
    </location>
</feature>
<comment type="caution">
    <text evidence="2">The sequence shown here is derived from an EMBL/GenBank/DDBJ whole genome shotgun (WGS) entry which is preliminary data.</text>
</comment>
<keyword evidence="1" id="KW-0472">Membrane</keyword>